<keyword evidence="2" id="KW-1185">Reference proteome</keyword>
<name>A0A0R1LXX2_9LACO</name>
<protein>
    <submittedName>
        <fullName evidence="1">Uncharacterized protein</fullName>
    </submittedName>
</protein>
<dbReference type="Proteomes" id="UP000051160">
    <property type="component" value="Unassembled WGS sequence"/>
</dbReference>
<accession>A0A0R1LXX2</accession>
<gene>
    <name evidence="1" type="ORF">FD04_GL002015</name>
</gene>
<comment type="caution">
    <text evidence="1">The sequence shown here is derived from an EMBL/GenBank/DDBJ whole genome shotgun (WGS) entry which is preliminary data.</text>
</comment>
<dbReference type="PATRIC" id="fig|1423776.4.peg.2041"/>
<evidence type="ECO:0000313" key="2">
    <source>
        <dbReference type="Proteomes" id="UP000051160"/>
    </source>
</evidence>
<evidence type="ECO:0000313" key="1">
    <source>
        <dbReference type="EMBL" id="KRK97154.1"/>
    </source>
</evidence>
<reference evidence="1 2" key="1">
    <citation type="journal article" date="2015" name="Genome Announc.">
        <title>Expanding the biotechnology potential of lactobacilli through comparative genomics of 213 strains and associated genera.</title>
        <authorList>
            <person name="Sun Z."/>
            <person name="Harris H.M."/>
            <person name="McCann A."/>
            <person name="Guo C."/>
            <person name="Argimon S."/>
            <person name="Zhang W."/>
            <person name="Yang X."/>
            <person name="Jeffery I.B."/>
            <person name="Cooney J.C."/>
            <person name="Kagawa T.F."/>
            <person name="Liu W."/>
            <person name="Song Y."/>
            <person name="Salvetti E."/>
            <person name="Wrobel A."/>
            <person name="Rasinkangas P."/>
            <person name="Parkhill J."/>
            <person name="Rea M.C."/>
            <person name="O'Sullivan O."/>
            <person name="Ritari J."/>
            <person name="Douillard F.P."/>
            <person name="Paul Ross R."/>
            <person name="Yang R."/>
            <person name="Briner A.E."/>
            <person name="Felis G.E."/>
            <person name="de Vos W.M."/>
            <person name="Barrangou R."/>
            <person name="Klaenhammer T.R."/>
            <person name="Caufield P.W."/>
            <person name="Cui Y."/>
            <person name="Zhang H."/>
            <person name="O'Toole P.W."/>
        </authorList>
    </citation>
    <scope>NUCLEOTIDE SEQUENCE [LARGE SCALE GENOMIC DNA]</scope>
    <source>
        <strain evidence="1 2">DSM 19909</strain>
    </source>
</reference>
<dbReference type="AlphaFoldDB" id="A0A0R1LXX2"/>
<organism evidence="1 2">
    <name type="scientific">Secundilactobacillus odoratitofui DSM 19909 = JCM 15043</name>
    <dbReference type="NCBI Taxonomy" id="1423776"/>
    <lineage>
        <taxon>Bacteria</taxon>
        <taxon>Bacillati</taxon>
        <taxon>Bacillota</taxon>
        <taxon>Bacilli</taxon>
        <taxon>Lactobacillales</taxon>
        <taxon>Lactobacillaceae</taxon>
        <taxon>Secundilactobacillus</taxon>
    </lineage>
</organism>
<sequence>MDIVSDDVNEVIVMIREVPRELWLYPDRGMMKWLGFFMSDHTNYMEQEGSRERPVTPLPPMSASDIDQQLQTSWERTKKATLQLMTAKGLTELTGVVIGHQNSVVFLQTDTELVTVNVADIRHATVIPAKKWWSS</sequence>
<dbReference type="EMBL" id="AZEE01000030">
    <property type="protein sequence ID" value="KRK97154.1"/>
    <property type="molecule type" value="Genomic_DNA"/>
</dbReference>
<proteinExistence type="predicted"/>
<dbReference type="STRING" id="1423776.FD04_GL002015"/>